<dbReference type="EMBL" id="JACHFW010000044">
    <property type="protein sequence ID" value="MBB5266426.1"/>
    <property type="molecule type" value="Genomic_DNA"/>
</dbReference>
<accession>A0A7W8M7I3</accession>
<dbReference type="Proteomes" id="UP000543642">
    <property type="component" value="Unassembled WGS sequence"/>
</dbReference>
<proteinExistence type="predicted"/>
<organism evidence="1 2">
    <name type="scientific">Catenibacillus scindens</name>
    <dbReference type="NCBI Taxonomy" id="673271"/>
    <lineage>
        <taxon>Bacteria</taxon>
        <taxon>Bacillati</taxon>
        <taxon>Bacillota</taxon>
        <taxon>Clostridia</taxon>
        <taxon>Lachnospirales</taxon>
        <taxon>Lachnospiraceae</taxon>
        <taxon>Catenibacillus</taxon>
    </lineage>
</organism>
<sequence length="110" mass="12540">MSSNKIYFSDFFKIDSKLLEEYGAFNVSLVNDLPLFIDPFLIFCNEETECQEMHDEIIKYLIYLRDRAAVEEFPSDGVLQTATFCGQQGHISRTVRAILSGQFVETAGRG</sequence>
<dbReference type="AlphaFoldDB" id="A0A7W8M7I3"/>
<reference evidence="1 2" key="1">
    <citation type="submission" date="2020-08" db="EMBL/GenBank/DDBJ databases">
        <title>Genomic Encyclopedia of Type Strains, Phase IV (KMG-IV): sequencing the most valuable type-strain genomes for metagenomic binning, comparative biology and taxonomic classification.</title>
        <authorList>
            <person name="Goeker M."/>
        </authorList>
    </citation>
    <scope>NUCLEOTIDE SEQUENCE [LARGE SCALE GENOMIC DNA]</scope>
    <source>
        <strain evidence="1 2">DSM 106146</strain>
    </source>
</reference>
<gene>
    <name evidence="1" type="ORF">HNP82_003583</name>
</gene>
<keyword evidence="2" id="KW-1185">Reference proteome</keyword>
<name>A0A7W8M7I3_9FIRM</name>
<evidence type="ECO:0000313" key="1">
    <source>
        <dbReference type="EMBL" id="MBB5266426.1"/>
    </source>
</evidence>
<feature type="non-terminal residue" evidence="1">
    <location>
        <position position="110"/>
    </location>
</feature>
<protein>
    <submittedName>
        <fullName evidence="1">Uncharacterized protein</fullName>
    </submittedName>
</protein>
<evidence type="ECO:0000313" key="2">
    <source>
        <dbReference type="Proteomes" id="UP000543642"/>
    </source>
</evidence>
<comment type="caution">
    <text evidence="1">The sequence shown here is derived from an EMBL/GenBank/DDBJ whole genome shotgun (WGS) entry which is preliminary data.</text>
</comment>